<accession>W1XT50</accession>
<evidence type="ECO:0000256" key="1">
    <source>
        <dbReference type="SAM" id="Phobius"/>
    </source>
</evidence>
<keyword evidence="1" id="KW-0812">Transmembrane</keyword>
<dbReference type="EMBL" id="AZMM01012138">
    <property type="protein sequence ID" value="ETJ33402.1"/>
    <property type="molecule type" value="Genomic_DNA"/>
</dbReference>
<keyword evidence="1" id="KW-1133">Transmembrane helix</keyword>
<comment type="caution">
    <text evidence="2">The sequence shown here is derived from an EMBL/GenBank/DDBJ whole genome shotgun (WGS) entry which is preliminary data.</text>
</comment>
<feature type="non-terminal residue" evidence="2">
    <location>
        <position position="93"/>
    </location>
</feature>
<keyword evidence="1" id="KW-0472">Membrane</keyword>
<name>W1XT50_9ZZZZ</name>
<sequence>MMWFILIKTSLTISQVGSMAILWNLIIPAVLSLFSVCKLNVNNIYLILISLFSFLLIKDLKCCLINVLSLLFFEKLQTKNFDLRKLKFEKSLL</sequence>
<organism evidence="2">
    <name type="scientific">human gut metagenome</name>
    <dbReference type="NCBI Taxonomy" id="408170"/>
    <lineage>
        <taxon>unclassified sequences</taxon>
        <taxon>metagenomes</taxon>
        <taxon>organismal metagenomes</taxon>
    </lineage>
</organism>
<feature type="transmembrane region" description="Helical" evidence="1">
    <location>
        <begin position="21"/>
        <end position="41"/>
    </location>
</feature>
<feature type="transmembrane region" description="Helical" evidence="1">
    <location>
        <begin position="47"/>
        <end position="73"/>
    </location>
</feature>
<gene>
    <name evidence="2" type="ORF">Q604_UNBC12138G0001</name>
</gene>
<evidence type="ECO:0000313" key="2">
    <source>
        <dbReference type="EMBL" id="ETJ33402.1"/>
    </source>
</evidence>
<protein>
    <submittedName>
        <fullName evidence="2">Uncharacterized protein</fullName>
    </submittedName>
</protein>
<dbReference type="AlphaFoldDB" id="W1XT50"/>
<reference evidence="2" key="1">
    <citation type="submission" date="2013-12" db="EMBL/GenBank/DDBJ databases">
        <title>A Varibaculum cambriense genome reconstructed from a premature infant gut community with otherwise low bacterial novelty that shifts toward anaerobic metabolism during the third week of life.</title>
        <authorList>
            <person name="Brown C.T."/>
            <person name="Sharon I."/>
            <person name="Thomas B.C."/>
            <person name="Castelle C.J."/>
            <person name="Morowitz M.J."/>
            <person name="Banfield J.F."/>
        </authorList>
    </citation>
    <scope>NUCLEOTIDE SEQUENCE</scope>
</reference>
<proteinExistence type="predicted"/>